<reference evidence="3" key="1">
    <citation type="submission" date="2022-03" db="EMBL/GenBank/DDBJ databases">
        <authorList>
            <person name="Martin C."/>
        </authorList>
    </citation>
    <scope>NUCLEOTIDE SEQUENCE</scope>
</reference>
<evidence type="ECO:0000256" key="2">
    <source>
        <dbReference type="SAM" id="SignalP"/>
    </source>
</evidence>
<evidence type="ECO:0000256" key="1">
    <source>
        <dbReference type="SAM" id="Phobius"/>
    </source>
</evidence>
<dbReference type="EMBL" id="CAIIXF020000009">
    <property type="protein sequence ID" value="CAH1793655.1"/>
    <property type="molecule type" value="Genomic_DNA"/>
</dbReference>
<feature type="signal peptide" evidence="2">
    <location>
        <begin position="1"/>
        <end position="19"/>
    </location>
</feature>
<keyword evidence="1" id="KW-1133">Transmembrane helix</keyword>
<keyword evidence="4" id="KW-1185">Reference proteome</keyword>
<dbReference type="Proteomes" id="UP000749559">
    <property type="component" value="Unassembled WGS sequence"/>
</dbReference>
<keyword evidence="1" id="KW-0812">Transmembrane</keyword>
<name>A0A8S4PHN9_OWEFU</name>
<evidence type="ECO:0000313" key="4">
    <source>
        <dbReference type="Proteomes" id="UP000749559"/>
    </source>
</evidence>
<gene>
    <name evidence="3" type="ORF">OFUS_LOCUS18477</name>
</gene>
<protein>
    <submittedName>
        <fullName evidence="3">Uncharacterized protein</fullName>
    </submittedName>
</protein>
<keyword evidence="2" id="KW-0732">Signal</keyword>
<feature type="chain" id="PRO_5035823173" evidence="2">
    <location>
        <begin position="20"/>
        <end position="250"/>
    </location>
</feature>
<organism evidence="3 4">
    <name type="scientific">Owenia fusiformis</name>
    <name type="common">Polychaete worm</name>
    <dbReference type="NCBI Taxonomy" id="6347"/>
    <lineage>
        <taxon>Eukaryota</taxon>
        <taxon>Metazoa</taxon>
        <taxon>Spiralia</taxon>
        <taxon>Lophotrochozoa</taxon>
        <taxon>Annelida</taxon>
        <taxon>Polychaeta</taxon>
        <taxon>Sedentaria</taxon>
        <taxon>Canalipalpata</taxon>
        <taxon>Sabellida</taxon>
        <taxon>Oweniida</taxon>
        <taxon>Oweniidae</taxon>
        <taxon>Owenia</taxon>
    </lineage>
</organism>
<dbReference type="AlphaFoldDB" id="A0A8S4PHN9"/>
<comment type="caution">
    <text evidence="3">The sequence shown here is derived from an EMBL/GenBank/DDBJ whole genome shotgun (WGS) entry which is preliminary data.</text>
</comment>
<sequence length="250" mass="28906">MTNMMTMFILLNICVVLIAYRSSSYLQTDHHSMDDVLDKITTTGAYAALNYITFISSVQARCTITWLNVSKDNIINATEDWLNNTIENIIMIMQEYISTANDWVTEHMHIEHVEESQFGIWFIKHDPFKDRGMYERCVLHVAGIMAIIACFIKVLLVETARLRYTPPIADDYQGYCRCIESILAEHEKVANEMRQIPKHGLNKRQRRGIIDLTNKHLTNIVLRRQQKEQKIKRNGKSKSLINALSVICGL</sequence>
<keyword evidence="1" id="KW-0472">Membrane</keyword>
<evidence type="ECO:0000313" key="3">
    <source>
        <dbReference type="EMBL" id="CAH1793655.1"/>
    </source>
</evidence>
<feature type="transmembrane region" description="Helical" evidence="1">
    <location>
        <begin position="138"/>
        <end position="156"/>
    </location>
</feature>
<proteinExistence type="predicted"/>
<accession>A0A8S4PHN9</accession>